<evidence type="ECO:0000256" key="3">
    <source>
        <dbReference type="ARBA" id="ARBA00012944"/>
    </source>
</evidence>
<evidence type="ECO:0000256" key="11">
    <source>
        <dbReference type="ARBA" id="ARBA00023027"/>
    </source>
</evidence>
<sequence>MTMTMIMIMTSTMFVMMKHPLTMGMMLMMQTIITAMITGYMTKSFWFSYMLTMIMLSGMLVLFMYMASMASNEKFNSPAKMTMIMGTMMITSLTVSMLMDNIMKNKILKPESILSMSNDQSPELLKLFSWEMMPVTVLIVMYLLFTMIVVTYNTNVYEGPMRSKN</sequence>
<evidence type="ECO:0000256" key="10">
    <source>
        <dbReference type="ARBA" id="ARBA00022989"/>
    </source>
</evidence>
<feature type="transmembrane region" description="Helical" evidence="16">
    <location>
        <begin position="46"/>
        <end position="67"/>
    </location>
</feature>
<dbReference type="GO" id="GO:0031966">
    <property type="term" value="C:mitochondrial membrane"/>
    <property type="evidence" value="ECO:0007669"/>
    <property type="project" value="UniProtKB-SubCell"/>
</dbReference>
<keyword evidence="12 17" id="KW-0496">Mitochondrion</keyword>
<evidence type="ECO:0000256" key="4">
    <source>
        <dbReference type="ARBA" id="ARBA00021095"/>
    </source>
</evidence>
<keyword evidence="7 16" id="KW-0812">Transmembrane</keyword>
<evidence type="ECO:0000256" key="9">
    <source>
        <dbReference type="ARBA" id="ARBA00022982"/>
    </source>
</evidence>
<organism evidence="17">
    <name type="scientific">Valleriola javanica</name>
    <dbReference type="NCBI Taxonomy" id="236433"/>
    <lineage>
        <taxon>Eukaryota</taxon>
        <taxon>Metazoa</taxon>
        <taxon>Ecdysozoa</taxon>
        <taxon>Arthropoda</taxon>
        <taxon>Hexapoda</taxon>
        <taxon>Insecta</taxon>
        <taxon>Pterygota</taxon>
        <taxon>Neoptera</taxon>
        <taxon>Paraneoptera</taxon>
        <taxon>Hemiptera</taxon>
        <taxon>Heteroptera</taxon>
        <taxon>Panheteroptera</taxon>
        <taxon>Leptopodomorpha</taxon>
        <taxon>Leptopodidae</taxon>
        <taxon>Valleriola</taxon>
    </lineage>
</organism>
<proteinExistence type="inferred from homology"/>
<comment type="subcellular location">
    <subcellularLocation>
        <location evidence="1">Mitochondrion membrane</location>
        <topology evidence="1">Multi-pass membrane protein</topology>
    </subcellularLocation>
</comment>
<dbReference type="GO" id="GO:0008137">
    <property type="term" value="F:NADH dehydrogenase (ubiquinone) activity"/>
    <property type="evidence" value="ECO:0007669"/>
    <property type="project" value="UniProtKB-EC"/>
</dbReference>
<dbReference type="EC" id="7.1.1.2" evidence="3"/>
<evidence type="ECO:0000256" key="7">
    <source>
        <dbReference type="ARBA" id="ARBA00022692"/>
    </source>
</evidence>
<evidence type="ECO:0000256" key="6">
    <source>
        <dbReference type="ARBA" id="ARBA00022660"/>
    </source>
</evidence>
<keyword evidence="11" id="KW-0520">NAD</keyword>
<dbReference type="PANTHER" id="PTHR11435:SF1">
    <property type="entry name" value="NADH-UBIQUINONE OXIDOREDUCTASE CHAIN 6"/>
    <property type="match status" value="1"/>
</dbReference>
<comment type="catalytic activity">
    <reaction evidence="15">
        <text>a ubiquinone + NADH + 5 H(+)(in) = a ubiquinol + NAD(+) + 4 H(+)(out)</text>
        <dbReference type="Rhea" id="RHEA:29091"/>
        <dbReference type="Rhea" id="RHEA-COMP:9565"/>
        <dbReference type="Rhea" id="RHEA-COMP:9566"/>
        <dbReference type="ChEBI" id="CHEBI:15378"/>
        <dbReference type="ChEBI" id="CHEBI:16389"/>
        <dbReference type="ChEBI" id="CHEBI:17976"/>
        <dbReference type="ChEBI" id="CHEBI:57540"/>
        <dbReference type="ChEBI" id="CHEBI:57945"/>
        <dbReference type="EC" id="7.1.1.2"/>
    </reaction>
</comment>
<keyword evidence="10 16" id="KW-1133">Transmembrane helix</keyword>
<dbReference type="InterPro" id="IPR050269">
    <property type="entry name" value="ComplexI_Subunit6"/>
</dbReference>
<evidence type="ECO:0000256" key="16">
    <source>
        <dbReference type="SAM" id="Phobius"/>
    </source>
</evidence>
<accession>A0A8T9ZVY7</accession>
<keyword evidence="5" id="KW-0813">Transport</keyword>
<feature type="transmembrane region" description="Helical" evidence="16">
    <location>
        <begin position="79"/>
        <end position="99"/>
    </location>
</feature>
<evidence type="ECO:0000256" key="1">
    <source>
        <dbReference type="ARBA" id="ARBA00004225"/>
    </source>
</evidence>
<feature type="transmembrane region" description="Helical" evidence="16">
    <location>
        <begin position="21"/>
        <end position="40"/>
    </location>
</feature>
<name>A0A8T9ZVY7_9HEMI</name>
<evidence type="ECO:0000256" key="14">
    <source>
        <dbReference type="ARBA" id="ARBA00031019"/>
    </source>
</evidence>
<dbReference type="PANTHER" id="PTHR11435">
    <property type="entry name" value="NADH UBIQUINONE OXIDOREDUCTASE SUBUNIT ND6"/>
    <property type="match status" value="1"/>
</dbReference>
<evidence type="ECO:0000256" key="15">
    <source>
        <dbReference type="ARBA" id="ARBA00049551"/>
    </source>
</evidence>
<geneLocation type="mitochondrion" evidence="17"/>
<dbReference type="AlphaFoldDB" id="A0A8T9ZVY7"/>
<reference evidence="17" key="1">
    <citation type="journal article" date="2022" name="Cladistics">
        <title>Diversification of the phytophagous lineages of true bugs (Insecta: Hemiptera: Heteroptera) shortly after that of the flowering plants.</title>
        <authorList>
            <person name="Ye F."/>
            <person name="Kment P."/>
            <person name="Redei D."/>
            <person name="Luo J.Y."/>
            <person name="Wang Y.H."/>
            <person name="Kuechler S.M."/>
            <person name="Zhang W.W."/>
            <person name="Chen P.P."/>
            <person name="Wu H.Y."/>
            <person name="Wu Y.Z."/>
            <person name="Sun X.Y."/>
            <person name="Ding L."/>
            <person name="Wang Y.R."/>
            <person name="Xie Q."/>
        </authorList>
    </citation>
    <scope>NUCLEOTIDE SEQUENCE</scope>
</reference>
<protein>
    <recommendedName>
        <fullName evidence="4">NADH-ubiquinone oxidoreductase chain 6</fullName>
        <ecNumber evidence="3">7.1.1.2</ecNumber>
    </recommendedName>
    <alternativeName>
        <fullName evidence="14">NADH dehydrogenase subunit 6</fullName>
    </alternativeName>
</protein>
<comment type="similarity">
    <text evidence="2">Belongs to the complex I subunit 6 family.</text>
</comment>
<feature type="transmembrane region" description="Helical" evidence="16">
    <location>
        <begin position="132"/>
        <end position="152"/>
    </location>
</feature>
<evidence type="ECO:0000256" key="5">
    <source>
        <dbReference type="ARBA" id="ARBA00022448"/>
    </source>
</evidence>
<evidence type="ECO:0000256" key="2">
    <source>
        <dbReference type="ARBA" id="ARBA00005698"/>
    </source>
</evidence>
<keyword evidence="9" id="KW-0249">Electron transport</keyword>
<dbReference type="EMBL" id="MW619638">
    <property type="protein sequence ID" value="UPL65205.1"/>
    <property type="molecule type" value="Genomic_DNA"/>
</dbReference>
<evidence type="ECO:0000256" key="13">
    <source>
        <dbReference type="ARBA" id="ARBA00023136"/>
    </source>
</evidence>
<keyword evidence="6" id="KW-0679">Respiratory chain</keyword>
<evidence type="ECO:0000256" key="12">
    <source>
        <dbReference type="ARBA" id="ARBA00023128"/>
    </source>
</evidence>
<evidence type="ECO:0000256" key="8">
    <source>
        <dbReference type="ARBA" id="ARBA00022967"/>
    </source>
</evidence>
<evidence type="ECO:0000313" key="17">
    <source>
        <dbReference type="EMBL" id="UPL65205.1"/>
    </source>
</evidence>
<keyword evidence="13 16" id="KW-0472">Membrane</keyword>
<keyword evidence="8" id="KW-1278">Translocase</keyword>